<reference evidence="1" key="1">
    <citation type="submission" date="2020-08" db="EMBL/GenBank/DDBJ databases">
        <title>Multicomponent nature underlies the extraordinary mechanical properties of spider dragline silk.</title>
        <authorList>
            <person name="Kono N."/>
            <person name="Nakamura H."/>
            <person name="Mori M."/>
            <person name="Yoshida Y."/>
            <person name="Ohtoshi R."/>
            <person name="Malay A.D."/>
            <person name="Moran D.A.P."/>
            <person name="Tomita M."/>
            <person name="Numata K."/>
            <person name="Arakawa K."/>
        </authorList>
    </citation>
    <scope>NUCLEOTIDE SEQUENCE</scope>
</reference>
<dbReference type="AlphaFoldDB" id="A0A8X6SHN5"/>
<keyword evidence="2" id="KW-1185">Reference proteome</keyword>
<protein>
    <submittedName>
        <fullName evidence="1">Uncharacterized protein</fullName>
    </submittedName>
</protein>
<name>A0A8X6SHN5_TRICX</name>
<sequence>MGIADYPSEKSVNVLDGTKHLCDADLLPLGGGANNRHIYYPTNIAVNIIIRDRSPVKFNHLSQVLK</sequence>
<gene>
    <name evidence="1" type="ORF">TNCV_4958811</name>
</gene>
<accession>A0A8X6SHN5</accession>
<organism evidence="1 2">
    <name type="scientific">Trichonephila clavipes</name>
    <name type="common">Golden silk orbweaver</name>
    <name type="synonym">Nephila clavipes</name>
    <dbReference type="NCBI Taxonomy" id="2585209"/>
    <lineage>
        <taxon>Eukaryota</taxon>
        <taxon>Metazoa</taxon>
        <taxon>Ecdysozoa</taxon>
        <taxon>Arthropoda</taxon>
        <taxon>Chelicerata</taxon>
        <taxon>Arachnida</taxon>
        <taxon>Araneae</taxon>
        <taxon>Araneomorphae</taxon>
        <taxon>Entelegynae</taxon>
        <taxon>Araneoidea</taxon>
        <taxon>Nephilidae</taxon>
        <taxon>Trichonephila</taxon>
    </lineage>
</organism>
<evidence type="ECO:0000313" key="1">
    <source>
        <dbReference type="EMBL" id="GFY13511.1"/>
    </source>
</evidence>
<comment type="caution">
    <text evidence="1">The sequence shown here is derived from an EMBL/GenBank/DDBJ whole genome shotgun (WGS) entry which is preliminary data.</text>
</comment>
<dbReference type="EMBL" id="BMAU01021323">
    <property type="protein sequence ID" value="GFY13511.1"/>
    <property type="molecule type" value="Genomic_DNA"/>
</dbReference>
<dbReference type="Proteomes" id="UP000887159">
    <property type="component" value="Unassembled WGS sequence"/>
</dbReference>
<evidence type="ECO:0000313" key="2">
    <source>
        <dbReference type="Proteomes" id="UP000887159"/>
    </source>
</evidence>
<proteinExistence type="predicted"/>